<name>A0A644T0X4_9ZZZZ</name>
<evidence type="ECO:0000256" key="1">
    <source>
        <dbReference type="SAM" id="MobiDB-lite"/>
    </source>
</evidence>
<accession>A0A644T0X4</accession>
<comment type="caution">
    <text evidence="2">The sequence shown here is derived from an EMBL/GenBank/DDBJ whole genome shotgun (WGS) entry which is preliminary data.</text>
</comment>
<protein>
    <recommendedName>
        <fullName evidence="3">Tetratricopeptide repeat protein</fullName>
    </recommendedName>
</protein>
<dbReference type="SUPFAM" id="SSF48452">
    <property type="entry name" value="TPR-like"/>
    <property type="match status" value="1"/>
</dbReference>
<gene>
    <name evidence="2" type="ORF">SDC9_06124</name>
</gene>
<feature type="region of interest" description="Disordered" evidence="1">
    <location>
        <begin position="1"/>
        <end position="26"/>
    </location>
</feature>
<dbReference type="AlphaFoldDB" id="A0A644T0X4"/>
<evidence type="ECO:0008006" key="3">
    <source>
        <dbReference type="Google" id="ProtNLM"/>
    </source>
</evidence>
<organism evidence="2">
    <name type="scientific">bioreactor metagenome</name>
    <dbReference type="NCBI Taxonomy" id="1076179"/>
    <lineage>
        <taxon>unclassified sequences</taxon>
        <taxon>metagenomes</taxon>
        <taxon>ecological metagenomes</taxon>
    </lineage>
</organism>
<sequence length="202" mass="22934">MEDKPDEITEDSGMNEETASEVQEAEPELANEPIILATLGDINQCDSSIGIMQNTKVVEDGAMRADLVDVLSSSPTLDELMDYAFQQKECQEFEQALKAFEQAFKLYPDCDGAPFLIIEIGTLQKNAGMFDEAITTFVEGRRIAAKLNNNIFEKEFIDAIAYLRIAKNILLEHKMYHTPYKEIPIPIMDEINKEFLEWRNIS</sequence>
<evidence type="ECO:0000313" key="2">
    <source>
        <dbReference type="EMBL" id="MPL60563.1"/>
    </source>
</evidence>
<dbReference type="InterPro" id="IPR011990">
    <property type="entry name" value="TPR-like_helical_dom_sf"/>
</dbReference>
<dbReference type="Gene3D" id="1.25.40.10">
    <property type="entry name" value="Tetratricopeptide repeat domain"/>
    <property type="match status" value="1"/>
</dbReference>
<dbReference type="EMBL" id="VSSQ01000012">
    <property type="protein sequence ID" value="MPL60563.1"/>
    <property type="molecule type" value="Genomic_DNA"/>
</dbReference>
<reference evidence="2" key="1">
    <citation type="submission" date="2019-08" db="EMBL/GenBank/DDBJ databases">
        <authorList>
            <person name="Kucharzyk K."/>
            <person name="Murdoch R.W."/>
            <person name="Higgins S."/>
            <person name="Loffler F."/>
        </authorList>
    </citation>
    <scope>NUCLEOTIDE SEQUENCE</scope>
</reference>
<proteinExistence type="predicted"/>